<feature type="transmembrane region" description="Helical" evidence="1">
    <location>
        <begin position="21"/>
        <end position="42"/>
    </location>
</feature>
<keyword evidence="1" id="KW-1133">Transmembrane helix</keyword>
<keyword evidence="1" id="KW-0812">Transmembrane</keyword>
<accession>A0A847R2S2</accession>
<sequence>MKSSRFGLGFELNFTSKIERLSNLILLTTVTALLLVLIGKAIELAGYAKRFQVNTLRKRRVLSHFYLGKRAIMTRFQISKKEWQDGIRQLVQKLKQGAYS</sequence>
<organism evidence="2 3">
    <name type="scientific">Marinomonas profundi</name>
    <dbReference type="NCBI Taxonomy" id="2726122"/>
    <lineage>
        <taxon>Bacteria</taxon>
        <taxon>Pseudomonadati</taxon>
        <taxon>Pseudomonadota</taxon>
        <taxon>Gammaproteobacteria</taxon>
        <taxon>Oceanospirillales</taxon>
        <taxon>Oceanospirillaceae</taxon>
        <taxon>Marinomonas</taxon>
    </lineage>
</organism>
<proteinExistence type="predicted"/>
<gene>
    <name evidence="2" type="ORF">HGG82_00935</name>
</gene>
<dbReference type="AlphaFoldDB" id="A0A847R2S2"/>
<comment type="caution">
    <text evidence="2">The sequence shown here is derived from an EMBL/GenBank/DDBJ whole genome shotgun (WGS) entry which is preliminary data.</text>
</comment>
<name>A0A847R2S2_9GAMM</name>
<dbReference type="InterPro" id="IPR012337">
    <property type="entry name" value="RNaseH-like_sf"/>
</dbReference>
<keyword evidence="1" id="KW-0472">Membrane</keyword>
<dbReference type="Proteomes" id="UP000586067">
    <property type="component" value="Unassembled WGS sequence"/>
</dbReference>
<dbReference type="EMBL" id="JABAEK010000001">
    <property type="protein sequence ID" value="NLQ16186.1"/>
    <property type="molecule type" value="Genomic_DNA"/>
</dbReference>
<dbReference type="RefSeq" id="WP_168822167.1">
    <property type="nucleotide sequence ID" value="NZ_CP073013.1"/>
</dbReference>
<evidence type="ECO:0000313" key="3">
    <source>
        <dbReference type="Proteomes" id="UP000586067"/>
    </source>
</evidence>
<evidence type="ECO:0000313" key="2">
    <source>
        <dbReference type="EMBL" id="NLQ16186.1"/>
    </source>
</evidence>
<reference evidence="2 3" key="1">
    <citation type="submission" date="2020-04" db="EMBL/GenBank/DDBJ databases">
        <title>Marinomonas sp. M1K-6 isolated from the deep seawater of the Mariana Trench.</title>
        <authorList>
            <person name="Li Y."/>
        </authorList>
    </citation>
    <scope>NUCLEOTIDE SEQUENCE [LARGE SCALE GENOMIC DNA]</scope>
    <source>
        <strain evidence="2 3">M1K-6</strain>
    </source>
</reference>
<evidence type="ECO:0000256" key="1">
    <source>
        <dbReference type="SAM" id="Phobius"/>
    </source>
</evidence>
<protein>
    <submittedName>
        <fullName evidence="2">Uncharacterized protein</fullName>
    </submittedName>
</protein>
<dbReference type="SUPFAM" id="SSF53098">
    <property type="entry name" value="Ribonuclease H-like"/>
    <property type="match status" value="1"/>
</dbReference>
<keyword evidence="3" id="KW-1185">Reference proteome</keyword>